<dbReference type="AlphaFoldDB" id="A0A2W5NL48"/>
<dbReference type="Proteomes" id="UP000249082">
    <property type="component" value="Unassembled WGS sequence"/>
</dbReference>
<comment type="caution">
    <text evidence="6">The sequence shown here is derived from an EMBL/GenBank/DDBJ whole genome shotgun (WGS) entry which is preliminary data.</text>
</comment>
<evidence type="ECO:0000259" key="5">
    <source>
        <dbReference type="PROSITE" id="PS50977"/>
    </source>
</evidence>
<dbReference type="EMBL" id="QFPX01000013">
    <property type="protein sequence ID" value="PZQ53694.1"/>
    <property type="molecule type" value="Genomic_DNA"/>
</dbReference>
<accession>A0A2W5NL48</accession>
<dbReference type="GO" id="GO:0000976">
    <property type="term" value="F:transcription cis-regulatory region binding"/>
    <property type="evidence" value="ECO:0007669"/>
    <property type="project" value="TreeGrafter"/>
</dbReference>
<dbReference type="Pfam" id="PF00440">
    <property type="entry name" value="TetR_N"/>
    <property type="match status" value="1"/>
</dbReference>
<dbReference type="InterPro" id="IPR009057">
    <property type="entry name" value="Homeodomain-like_sf"/>
</dbReference>
<sequence>MKLTPHTDWSEVVATDSTGSVQKIMDGTLRAIATIGTRRLSMSDISESSGVSRGTLYRHFASKEEVLAAVSEYICSSFEKGIVEAGEGIPDPIERFRAVMKFFGRFTIERSPERIFEVEPAFHLSFLRSHFGRHKAAVQRALEPVLDYFEGLTGNTIDRDTFCDTLVRLQLSTLIIPATGEWLELWNGSPDRLHEIAMQIAGHQAENTRG</sequence>
<dbReference type="InterPro" id="IPR001647">
    <property type="entry name" value="HTH_TetR"/>
</dbReference>
<feature type="DNA-binding region" description="H-T-H motif" evidence="4">
    <location>
        <begin position="41"/>
        <end position="60"/>
    </location>
</feature>
<dbReference type="Gene3D" id="1.10.10.60">
    <property type="entry name" value="Homeodomain-like"/>
    <property type="match status" value="1"/>
</dbReference>
<dbReference type="InterPro" id="IPR050109">
    <property type="entry name" value="HTH-type_TetR-like_transc_reg"/>
</dbReference>
<proteinExistence type="predicted"/>
<evidence type="ECO:0000256" key="4">
    <source>
        <dbReference type="PROSITE-ProRule" id="PRU00335"/>
    </source>
</evidence>
<feature type="domain" description="HTH tetR-type" evidence="5">
    <location>
        <begin position="18"/>
        <end position="78"/>
    </location>
</feature>
<dbReference type="SUPFAM" id="SSF46689">
    <property type="entry name" value="Homeodomain-like"/>
    <property type="match status" value="1"/>
</dbReference>
<protein>
    <submittedName>
        <fullName evidence="6">TetR/AcrR family transcriptional regulator</fullName>
    </submittedName>
</protein>
<gene>
    <name evidence="6" type="ORF">DI555_15710</name>
</gene>
<evidence type="ECO:0000313" key="7">
    <source>
        <dbReference type="Proteomes" id="UP000249082"/>
    </source>
</evidence>
<dbReference type="PROSITE" id="PS50977">
    <property type="entry name" value="HTH_TETR_2"/>
    <property type="match status" value="1"/>
</dbReference>
<keyword evidence="2 4" id="KW-0238">DNA-binding</keyword>
<evidence type="ECO:0000256" key="1">
    <source>
        <dbReference type="ARBA" id="ARBA00023015"/>
    </source>
</evidence>
<evidence type="ECO:0000256" key="3">
    <source>
        <dbReference type="ARBA" id="ARBA00023163"/>
    </source>
</evidence>
<keyword evidence="1" id="KW-0805">Transcription regulation</keyword>
<evidence type="ECO:0000313" key="6">
    <source>
        <dbReference type="EMBL" id="PZQ53694.1"/>
    </source>
</evidence>
<evidence type="ECO:0000256" key="2">
    <source>
        <dbReference type="ARBA" id="ARBA00023125"/>
    </source>
</evidence>
<dbReference type="Gene3D" id="1.10.357.10">
    <property type="entry name" value="Tetracycline Repressor, domain 2"/>
    <property type="match status" value="1"/>
</dbReference>
<dbReference type="PANTHER" id="PTHR30055:SF234">
    <property type="entry name" value="HTH-TYPE TRANSCRIPTIONAL REGULATOR BETI"/>
    <property type="match status" value="1"/>
</dbReference>
<dbReference type="GO" id="GO:0003700">
    <property type="term" value="F:DNA-binding transcription factor activity"/>
    <property type="evidence" value="ECO:0007669"/>
    <property type="project" value="TreeGrafter"/>
</dbReference>
<keyword evidence="3" id="KW-0804">Transcription</keyword>
<reference evidence="6 7" key="1">
    <citation type="submission" date="2017-08" db="EMBL/GenBank/DDBJ databases">
        <title>Infants hospitalized years apart are colonized by the same room-sourced microbial strains.</title>
        <authorList>
            <person name="Brooks B."/>
            <person name="Olm M.R."/>
            <person name="Firek B.A."/>
            <person name="Baker R."/>
            <person name="Thomas B.C."/>
            <person name="Morowitz M.J."/>
            <person name="Banfield J.F."/>
        </authorList>
    </citation>
    <scope>NUCLEOTIDE SEQUENCE [LARGE SCALE GENOMIC DNA]</scope>
    <source>
        <strain evidence="6">S2_005_002_R2_33</strain>
    </source>
</reference>
<dbReference type="PANTHER" id="PTHR30055">
    <property type="entry name" value="HTH-TYPE TRANSCRIPTIONAL REGULATOR RUTR"/>
    <property type="match status" value="1"/>
</dbReference>
<organism evidence="6 7">
    <name type="scientific">Novosphingobium pentaromativorans</name>
    <dbReference type="NCBI Taxonomy" id="205844"/>
    <lineage>
        <taxon>Bacteria</taxon>
        <taxon>Pseudomonadati</taxon>
        <taxon>Pseudomonadota</taxon>
        <taxon>Alphaproteobacteria</taxon>
        <taxon>Sphingomonadales</taxon>
        <taxon>Sphingomonadaceae</taxon>
        <taxon>Novosphingobium</taxon>
    </lineage>
</organism>
<name>A0A2W5NL48_9SPHN</name>